<evidence type="ECO:0000313" key="6">
    <source>
        <dbReference type="Proteomes" id="UP000030763"/>
    </source>
</evidence>
<dbReference type="EMBL" id="HG719230">
    <property type="protein sequence ID" value="CDJ57166.1"/>
    <property type="molecule type" value="Genomic_DNA"/>
</dbReference>
<evidence type="ECO:0000256" key="2">
    <source>
        <dbReference type="ARBA" id="ARBA00022737"/>
    </source>
</evidence>
<dbReference type="InterPro" id="IPR051179">
    <property type="entry name" value="WD_repeat_multifunction"/>
</dbReference>
<feature type="compositionally biased region" description="Low complexity" evidence="4">
    <location>
        <begin position="505"/>
        <end position="521"/>
    </location>
</feature>
<reference evidence="5" key="1">
    <citation type="submission" date="2013-10" db="EMBL/GenBank/DDBJ databases">
        <title>Genomic analysis of the causative agents of coccidiosis in chickens.</title>
        <authorList>
            <person name="Reid A.J."/>
            <person name="Blake D."/>
            <person name="Billington K."/>
            <person name="Browne H."/>
            <person name="Dunn M."/>
            <person name="Hung S."/>
            <person name="Kawahara F."/>
            <person name="Miranda-Saavedra D."/>
            <person name="Mourier T."/>
            <person name="Nagra H."/>
            <person name="Otto T.D."/>
            <person name="Rawlings N."/>
            <person name="Sanchez A."/>
            <person name="Sanders M."/>
            <person name="Subramaniam C."/>
            <person name="Tay Y."/>
            <person name="Dear P."/>
            <person name="Doerig C."/>
            <person name="Gruber A."/>
            <person name="Parkinson J."/>
            <person name="Shirley M."/>
            <person name="Wan K.L."/>
            <person name="Berriman M."/>
            <person name="Tomley F."/>
            <person name="Pain A."/>
        </authorList>
    </citation>
    <scope>NUCLEOTIDE SEQUENCE [LARGE SCALE GENOMIC DNA]</scope>
    <source>
        <strain evidence="5">Weybridge</strain>
    </source>
</reference>
<feature type="repeat" description="WD" evidence="3">
    <location>
        <begin position="465"/>
        <end position="492"/>
    </location>
</feature>
<proteinExistence type="predicted"/>
<keyword evidence="2" id="KW-0677">Repeat</keyword>
<evidence type="ECO:0000256" key="1">
    <source>
        <dbReference type="ARBA" id="ARBA00022574"/>
    </source>
</evidence>
<accession>U6LZJ3</accession>
<feature type="compositionally biased region" description="Low complexity" evidence="4">
    <location>
        <begin position="50"/>
        <end position="75"/>
    </location>
</feature>
<keyword evidence="6" id="KW-1185">Reference proteome</keyword>
<dbReference type="AlphaFoldDB" id="U6LZJ3"/>
<dbReference type="Gene3D" id="2.130.10.10">
    <property type="entry name" value="YVTN repeat-like/Quinoprotein amine dehydrogenase"/>
    <property type="match status" value="2"/>
</dbReference>
<dbReference type="GeneID" id="25334669"/>
<dbReference type="SMART" id="SM00320">
    <property type="entry name" value="WD40"/>
    <property type="match status" value="7"/>
</dbReference>
<dbReference type="PROSITE" id="PS50082">
    <property type="entry name" value="WD_REPEATS_2"/>
    <property type="match status" value="3"/>
</dbReference>
<dbReference type="PANTHER" id="PTHR19857:SF8">
    <property type="entry name" value="ANGIO-ASSOCIATED MIGRATORY CELL PROTEIN"/>
    <property type="match status" value="1"/>
</dbReference>
<dbReference type="InterPro" id="IPR036322">
    <property type="entry name" value="WD40_repeat_dom_sf"/>
</dbReference>
<dbReference type="PANTHER" id="PTHR19857">
    <property type="entry name" value="MITOCHONDRIAL DIVISION PROTEIN 1-RELATED"/>
    <property type="match status" value="1"/>
</dbReference>
<evidence type="ECO:0000313" key="5">
    <source>
        <dbReference type="EMBL" id="CDJ57166.1"/>
    </source>
</evidence>
<name>U6LZJ3_EIMMA</name>
<dbReference type="SUPFAM" id="SSF50978">
    <property type="entry name" value="WD40 repeat-like"/>
    <property type="match status" value="1"/>
</dbReference>
<evidence type="ECO:0000256" key="3">
    <source>
        <dbReference type="PROSITE-ProRule" id="PRU00221"/>
    </source>
</evidence>
<feature type="repeat" description="WD" evidence="3">
    <location>
        <begin position="182"/>
        <end position="223"/>
    </location>
</feature>
<sequence>MSEKKKQQPAAAAANGLPPAPPGCRWMTEGPDGSLIDLQQQHEQQEELDALSSGDEGASADAGVDAAADAAAEGEGPPKELLLHPQLLESRRRWLLAACESAGDTVCAMAVNKQQQEQQQQQQQQQQQVPPFLAVGASDDICRLYDLSQLSPPPAAAAAAGDPAAATRAEVEEQHLNASVTLRDAGDSVSCVSFSSDGLLLACGSFDGSVRVYSTQAAAAAAGAAQAGAAAAGKRMLLQELRGPCEGVSALAFHPRGYALLAAAEDQTAWVWLLPPSWGSAAAAAAAAEGTAAEGGAAAAAGEGTKGKIKPAATLHVFAASSPLTCCCFSSSGSRCIVGGASGSVSFFAARDGQMVSDYDHPSRDPQARAAVMQSPLPITSSSSSSSGMDVDDGEGGQGAVCLAVYTPQSCCYVGYEDGYILCFNEETGKILVSLKAHAGAVESLLPIHPNHSMHAANWGPQGAPTSLLLFSAGLDGIVRLWNLSKKTLKLSFDCTHTPIPQNPSSTSDSNSSSSSSSGDNSSRKGGDGEGVVRLLLHPQLPLLLAGTSYGLMRAFNCSSSNSSNVCVDMWTAHPSAVMDLQHISSSSNSNGSSRNWIVASGDSDGGVDVWALDPTALLQGKP</sequence>
<dbReference type="OMA" id="MRAFNCS"/>
<organism evidence="5 6">
    <name type="scientific">Eimeria maxima</name>
    <name type="common">Coccidian parasite</name>
    <dbReference type="NCBI Taxonomy" id="5804"/>
    <lineage>
        <taxon>Eukaryota</taxon>
        <taxon>Sar</taxon>
        <taxon>Alveolata</taxon>
        <taxon>Apicomplexa</taxon>
        <taxon>Conoidasida</taxon>
        <taxon>Coccidia</taxon>
        <taxon>Eucoccidiorida</taxon>
        <taxon>Eimeriorina</taxon>
        <taxon>Eimeriidae</taxon>
        <taxon>Eimeria</taxon>
    </lineage>
</organism>
<dbReference type="RefSeq" id="XP_013333816.1">
    <property type="nucleotide sequence ID" value="XM_013478362.1"/>
</dbReference>
<dbReference type="OrthoDB" id="10261640at2759"/>
<dbReference type="Pfam" id="PF00400">
    <property type="entry name" value="WD40"/>
    <property type="match status" value="4"/>
</dbReference>
<dbReference type="VEuPathDB" id="ToxoDB:EMWEY_00006830"/>
<gene>
    <name evidence="5" type="ORF">EMWEY_00006830</name>
</gene>
<dbReference type="Proteomes" id="UP000030763">
    <property type="component" value="Unassembled WGS sequence"/>
</dbReference>
<dbReference type="InterPro" id="IPR015943">
    <property type="entry name" value="WD40/YVTN_repeat-like_dom_sf"/>
</dbReference>
<dbReference type="InterPro" id="IPR001680">
    <property type="entry name" value="WD40_rpt"/>
</dbReference>
<keyword evidence="1 3" id="KW-0853">WD repeat</keyword>
<feature type="repeat" description="WD" evidence="3">
    <location>
        <begin position="241"/>
        <end position="272"/>
    </location>
</feature>
<reference evidence="5" key="2">
    <citation type="submission" date="2013-10" db="EMBL/GenBank/DDBJ databases">
        <authorList>
            <person name="Aslett M."/>
        </authorList>
    </citation>
    <scope>NUCLEOTIDE SEQUENCE [LARGE SCALE GENOMIC DNA]</scope>
    <source>
        <strain evidence="5">Weybridge</strain>
    </source>
</reference>
<feature type="region of interest" description="Disordered" evidence="4">
    <location>
        <begin position="500"/>
        <end position="530"/>
    </location>
</feature>
<protein>
    <submittedName>
        <fullName evidence="5">WD domain, G-beta repeat-containing protein, putative</fullName>
    </submittedName>
</protein>
<evidence type="ECO:0000256" key="4">
    <source>
        <dbReference type="SAM" id="MobiDB-lite"/>
    </source>
</evidence>
<feature type="region of interest" description="Disordered" evidence="4">
    <location>
        <begin position="1"/>
        <end position="78"/>
    </location>
</feature>